<keyword evidence="4" id="KW-1185">Reference proteome</keyword>
<dbReference type="InterPro" id="IPR012338">
    <property type="entry name" value="Beta-lactam/transpept-like"/>
</dbReference>
<gene>
    <name evidence="3" type="ORF">tinsulaeT_21020</name>
</gene>
<protein>
    <recommendedName>
        <fullName evidence="2">Beta-lactamase-related domain-containing protein</fullName>
    </recommendedName>
</protein>
<feature type="domain" description="Beta-lactamase-related" evidence="2">
    <location>
        <begin position="157"/>
        <end position="465"/>
    </location>
</feature>
<dbReference type="Proteomes" id="UP001157186">
    <property type="component" value="Unassembled WGS sequence"/>
</dbReference>
<dbReference type="InterPro" id="IPR001466">
    <property type="entry name" value="Beta-lactam-related"/>
</dbReference>
<organism evidence="3 4">
    <name type="scientific">Thalassotalea insulae</name>
    <dbReference type="NCBI Taxonomy" id="2056778"/>
    <lineage>
        <taxon>Bacteria</taxon>
        <taxon>Pseudomonadati</taxon>
        <taxon>Pseudomonadota</taxon>
        <taxon>Gammaproteobacteria</taxon>
        <taxon>Alteromonadales</taxon>
        <taxon>Colwelliaceae</taxon>
        <taxon>Thalassotalea</taxon>
    </lineage>
</organism>
<dbReference type="PANTHER" id="PTHR46825">
    <property type="entry name" value="D-ALANYL-D-ALANINE-CARBOXYPEPTIDASE/ENDOPEPTIDASE AMPH"/>
    <property type="match status" value="1"/>
</dbReference>
<evidence type="ECO:0000256" key="1">
    <source>
        <dbReference type="SAM" id="SignalP"/>
    </source>
</evidence>
<reference evidence="3 4" key="1">
    <citation type="submission" date="2023-03" db="EMBL/GenBank/DDBJ databases">
        <title>Draft genome sequence of Thalassotalea insulae KCTC 62186T.</title>
        <authorList>
            <person name="Sawabe T."/>
        </authorList>
    </citation>
    <scope>NUCLEOTIDE SEQUENCE [LARGE SCALE GENOMIC DNA]</scope>
    <source>
        <strain evidence="3 4">KCTC 62186</strain>
    </source>
</reference>
<dbReference type="SUPFAM" id="SSF56601">
    <property type="entry name" value="beta-lactamase/transpeptidase-like"/>
    <property type="match status" value="1"/>
</dbReference>
<dbReference type="EMBL" id="BSST01000001">
    <property type="protein sequence ID" value="GLX78762.1"/>
    <property type="molecule type" value="Genomic_DNA"/>
</dbReference>
<proteinExistence type="predicted"/>
<feature type="signal peptide" evidence="1">
    <location>
        <begin position="1"/>
        <end position="21"/>
    </location>
</feature>
<evidence type="ECO:0000313" key="3">
    <source>
        <dbReference type="EMBL" id="GLX78762.1"/>
    </source>
</evidence>
<dbReference type="Gene3D" id="3.40.710.10">
    <property type="entry name" value="DD-peptidase/beta-lactamase superfamily"/>
    <property type="match status" value="1"/>
</dbReference>
<feature type="chain" id="PRO_5046421050" description="Beta-lactamase-related domain-containing protein" evidence="1">
    <location>
        <begin position="22"/>
        <end position="477"/>
    </location>
</feature>
<comment type="caution">
    <text evidence="3">The sequence shown here is derived from an EMBL/GenBank/DDBJ whole genome shotgun (WGS) entry which is preliminary data.</text>
</comment>
<accession>A0ABQ6GS77</accession>
<evidence type="ECO:0000259" key="2">
    <source>
        <dbReference type="Pfam" id="PF00144"/>
    </source>
</evidence>
<sequence>MRNYIIALVILLTAITQPARAEQVSTLTMAKDITLQLVEAINSKSYQQQREFVEKYIDADTLARVGGVNSYADYLAAESHFHGGFHFDSIAFVDEDATPLRADAYLTSENTQFAYRTELTFSEQLPMQITRLRFRAEPEQVAAKDKPTTDNAVNLLRQYLQHLSANEAFSGSVMVTKNNKAILKYSSGLASKRFDIKNNIETRFNLASMNKMFTAVTILKLVADGQLSLTDPMVKYLPLNTDDKQLKKIQIRHLLSHTSGIGSVNCEQGQNSIVESWQDCMQTLAKVTMNFSPGSQYRYSNDGMLVLGLIIEKLTHQTYYQAINTHVFAPAGMHNTECLDLQYPVKNAAIGYDYHGVAKQWRNNLFIHEKRGGPAGGCYSSAPDMMKFVEALLKHQLLDDEMLSQAFSAQVALGAENYGLGFTVRSVNGQKVVGHSGAFPGVSTHLDINLDSRFSIVILSNHSFAARPVLAKFQQLF</sequence>
<name>A0ABQ6GS77_9GAMM</name>
<keyword evidence="1" id="KW-0732">Signal</keyword>
<dbReference type="Pfam" id="PF00144">
    <property type="entry name" value="Beta-lactamase"/>
    <property type="match status" value="1"/>
</dbReference>
<dbReference type="PANTHER" id="PTHR46825:SF9">
    <property type="entry name" value="BETA-LACTAMASE-RELATED DOMAIN-CONTAINING PROTEIN"/>
    <property type="match status" value="1"/>
</dbReference>
<dbReference type="RefSeq" id="WP_284244632.1">
    <property type="nucleotide sequence ID" value="NZ_BSST01000001.1"/>
</dbReference>
<dbReference type="InterPro" id="IPR050491">
    <property type="entry name" value="AmpC-like"/>
</dbReference>
<evidence type="ECO:0000313" key="4">
    <source>
        <dbReference type="Proteomes" id="UP001157186"/>
    </source>
</evidence>